<comment type="caution">
    <text evidence="2">The sequence shown here is derived from an EMBL/GenBank/DDBJ whole genome shotgun (WGS) entry which is preliminary data.</text>
</comment>
<proteinExistence type="predicted"/>
<feature type="domain" description="Luciferase-like" evidence="1">
    <location>
        <begin position="128"/>
        <end position="254"/>
    </location>
</feature>
<dbReference type="Proteomes" id="UP000631670">
    <property type="component" value="Unassembled WGS sequence"/>
</dbReference>
<dbReference type="PANTHER" id="PTHR43244">
    <property type="match status" value="1"/>
</dbReference>
<evidence type="ECO:0000259" key="1">
    <source>
        <dbReference type="Pfam" id="PF00296"/>
    </source>
</evidence>
<dbReference type="InterPro" id="IPR050564">
    <property type="entry name" value="F420-G6PD/mer"/>
</dbReference>
<keyword evidence="3" id="KW-1185">Reference proteome</keyword>
<name>A0ABR9HTM8_9PSEU</name>
<dbReference type="Pfam" id="PF00296">
    <property type="entry name" value="Bac_luciferase"/>
    <property type="match status" value="2"/>
</dbReference>
<dbReference type="Gene3D" id="3.20.20.30">
    <property type="entry name" value="Luciferase-like domain"/>
    <property type="match status" value="2"/>
</dbReference>
<organism evidence="2 3">
    <name type="scientific">Amycolatopsis lexingtonensis</name>
    <dbReference type="NCBI Taxonomy" id="218822"/>
    <lineage>
        <taxon>Bacteria</taxon>
        <taxon>Bacillati</taxon>
        <taxon>Actinomycetota</taxon>
        <taxon>Actinomycetes</taxon>
        <taxon>Pseudonocardiales</taxon>
        <taxon>Pseudonocardiaceae</taxon>
        <taxon>Amycolatopsis</taxon>
    </lineage>
</organism>
<dbReference type="PANTHER" id="PTHR43244:SF2">
    <property type="entry name" value="CONSERVED HYPOTHETICAL ALANINE AND PROLINE-RICH PROTEIN"/>
    <property type="match status" value="1"/>
</dbReference>
<dbReference type="SUPFAM" id="SSF51679">
    <property type="entry name" value="Bacterial luciferase-like"/>
    <property type="match status" value="1"/>
</dbReference>
<gene>
    <name evidence="2" type="ORF">H4696_001381</name>
</gene>
<dbReference type="EMBL" id="JADBEG010000001">
    <property type="protein sequence ID" value="MBE1494281.1"/>
    <property type="molecule type" value="Genomic_DNA"/>
</dbReference>
<accession>A0ABR9HTM8</accession>
<sequence>MTLSLPRTALSIAELDDLDHDGAVRFVRALEEFGHRMVWIPEVAGREAFTTAALVLSATEKLIVGNGVARALERVPKSAGSAARDLAAGYPGRYVLGLGVSGAVRERGVGPLPFLRSYLDGVDKVASGVPRVLGAYSAGITKLAAERADGLITFLVTPEHTRWARETVGDLFLSVVQWAVVGRSRAEAREVARQRLAYYLTLPHQIAKLTRLGFTEADLAPPGSDRLVDALVACGTPAQVREAVRAQYDAGATQVAVTLVGPLDEVKLDAYRALALEEN</sequence>
<dbReference type="InterPro" id="IPR036661">
    <property type="entry name" value="Luciferase-like_sf"/>
</dbReference>
<dbReference type="RefSeq" id="WP_086856248.1">
    <property type="nucleotide sequence ID" value="NZ_JADBEG010000001.1"/>
</dbReference>
<feature type="domain" description="Luciferase-like" evidence="1">
    <location>
        <begin position="21"/>
        <end position="108"/>
    </location>
</feature>
<evidence type="ECO:0000313" key="3">
    <source>
        <dbReference type="Proteomes" id="UP000631670"/>
    </source>
</evidence>
<dbReference type="InterPro" id="IPR011251">
    <property type="entry name" value="Luciferase-like_dom"/>
</dbReference>
<evidence type="ECO:0000313" key="2">
    <source>
        <dbReference type="EMBL" id="MBE1494281.1"/>
    </source>
</evidence>
<protein>
    <submittedName>
        <fullName evidence="2">F420-dependent oxidoreductase</fullName>
    </submittedName>
</protein>
<reference evidence="2 3" key="1">
    <citation type="submission" date="2020-10" db="EMBL/GenBank/DDBJ databases">
        <title>Sequencing the genomes of 1000 actinobacteria strains.</title>
        <authorList>
            <person name="Klenk H.-P."/>
        </authorList>
    </citation>
    <scope>NUCLEOTIDE SEQUENCE [LARGE SCALE GENOMIC DNA]</scope>
    <source>
        <strain evidence="2 3">DSM 44653</strain>
    </source>
</reference>